<dbReference type="WBParaSite" id="Minc3s00551g14150">
    <property type="protein sequence ID" value="Minc3s00551g14150"/>
    <property type="gene ID" value="Minc3s00551g14150"/>
</dbReference>
<keyword evidence="1" id="KW-0067">ATP-binding</keyword>
<accession>A0A914LIB2</accession>
<dbReference type="PROSITE" id="PS00107">
    <property type="entry name" value="PROTEIN_KINASE_ATP"/>
    <property type="match status" value="1"/>
</dbReference>
<reference evidence="4" key="1">
    <citation type="submission" date="2022-11" db="UniProtKB">
        <authorList>
            <consortium name="WormBaseParasite"/>
        </authorList>
    </citation>
    <scope>IDENTIFICATION</scope>
</reference>
<feature type="domain" description="Protein kinase" evidence="2">
    <location>
        <begin position="27"/>
        <end position="90"/>
    </location>
</feature>
<dbReference type="GO" id="GO:0004672">
    <property type="term" value="F:protein kinase activity"/>
    <property type="evidence" value="ECO:0007669"/>
    <property type="project" value="InterPro"/>
</dbReference>
<keyword evidence="3" id="KW-1185">Reference proteome</keyword>
<dbReference type="SUPFAM" id="SSF56112">
    <property type="entry name" value="Protein kinase-like (PK-like)"/>
    <property type="match status" value="1"/>
</dbReference>
<evidence type="ECO:0000256" key="1">
    <source>
        <dbReference type="PROSITE-ProRule" id="PRU10141"/>
    </source>
</evidence>
<proteinExistence type="predicted"/>
<feature type="binding site" evidence="1">
    <location>
        <position position="57"/>
    </location>
    <ligand>
        <name>ATP</name>
        <dbReference type="ChEBI" id="CHEBI:30616"/>
    </ligand>
</feature>
<dbReference type="Proteomes" id="UP000887563">
    <property type="component" value="Unplaced"/>
</dbReference>
<dbReference type="InterPro" id="IPR011009">
    <property type="entry name" value="Kinase-like_dom_sf"/>
</dbReference>
<name>A0A914LIB2_MELIC</name>
<dbReference type="InterPro" id="IPR000719">
    <property type="entry name" value="Prot_kinase_dom"/>
</dbReference>
<evidence type="ECO:0000259" key="2">
    <source>
        <dbReference type="PROSITE" id="PS50011"/>
    </source>
</evidence>
<dbReference type="GO" id="GO:0005524">
    <property type="term" value="F:ATP binding"/>
    <property type="evidence" value="ECO:0007669"/>
    <property type="project" value="UniProtKB-UniRule"/>
</dbReference>
<sequence length="90" mass="10144">MCSEEKLMTSSSECEILQPSQIIRERWKIKNKIGGGGFGEIYEAVDLQNHNERVAIKVESSKATKQVLKMEVAVLRRLQGKFIINTSAGY</sequence>
<keyword evidence="1" id="KW-0547">Nucleotide-binding</keyword>
<dbReference type="Gene3D" id="3.30.200.20">
    <property type="entry name" value="Phosphorylase Kinase, domain 1"/>
    <property type="match status" value="1"/>
</dbReference>
<organism evidence="3 4">
    <name type="scientific">Meloidogyne incognita</name>
    <name type="common">Southern root-knot nematode worm</name>
    <name type="synonym">Oxyuris incognita</name>
    <dbReference type="NCBI Taxonomy" id="6306"/>
    <lineage>
        <taxon>Eukaryota</taxon>
        <taxon>Metazoa</taxon>
        <taxon>Ecdysozoa</taxon>
        <taxon>Nematoda</taxon>
        <taxon>Chromadorea</taxon>
        <taxon>Rhabditida</taxon>
        <taxon>Tylenchina</taxon>
        <taxon>Tylenchomorpha</taxon>
        <taxon>Tylenchoidea</taxon>
        <taxon>Meloidogynidae</taxon>
        <taxon>Meloidogyninae</taxon>
        <taxon>Meloidogyne</taxon>
        <taxon>Meloidogyne incognita group</taxon>
    </lineage>
</organism>
<dbReference type="AlphaFoldDB" id="A0A914LIB2"/>
<protein>
    <submittedName>
        <fullName evidence="4">Protein kinase domain-containing protein</fullName>
    </submittedName>
</protein>
<dbReference type="InterPro" id="IPR017441">
    <property type="entry name" value="Protein_kinase_ATP_BS"/>
</dbReference>
<evidence type="ECO:0000313" key="3">
    <source>
        <dbReference type="Proteomes" id="UP000887563"/>
    </source>
</evidence>
<dbReference type="PROSITE" id="PS50011">
    <property type="entry name" value="PROTEIN_KINASE_DOM"/>
    <property type="match status" value="1"/>
</dbReference>
<evidence type="ECO:0000313" key="4">
    <source>
        <dbReference type="WBParaSite" id="Minc3s00551g14150"/>
    </source>
</evidence>